<dbReference type="Proteomes" id="UP001501725">
    <property type="component" value="Unassembled WGS sequence"/>
</dbReference>
<keyword evidence="3" id="KW-1185">Reference proteome</keyword>
<dbReference type="SMART" id="SM00100">
    <property type="entry name" value="cNMP"/>
    <property type="match status" value="1"/>
</dbReference>
<sequence>MYELLFRHLDKYVTLTEEERALCVPFFEHRKFRKRQFLLQEGEVSRYEYFILKGCARIYEVDENGQEHILQFGIEEWWVGDMHSFFTGTPSRYSIDCIEDCDVLRMTAENHERLCAAVPKLERHFRKLIQWAYVASVQRIQSAMSKSAGERYLEFITKYPQIEQRVPNHYIASYLGITPQSLSRVRSRRLSESKK</sequence>
<evidence type="ECO:0000313" key="2">
    <source>
        <dbReference type="EMBL" id="GAA4321792.1"/>
    </source>
</evidence>
<accession>A0ABP8GCL1</accession>
<evidence type="ECO:0000313" key="3">
    <source>
        <dbReference type="Proteomes" id="UP001501725"/>
    </source>
</evidence>
<dbReference type="EMBL" id="BAABGY010000002">
    <property type="protein sequence ID" value="GAA4321792.1"/>
    <property type="molecule type" value="Genomic_DNA"/>
</dbReference>
<dbReference type="CDD" id="cd00038">
    <property type="entry name" value="CAP_ED"/>
    <property type="match status" value="1"/>
</dbReference>
<gene>
    <name evidence="2" type="ORF">GCM10023184_07810</name>
</gene>
<proteinExistence type="predicted"/>
<dbReference type="SUPFAM" id="SSF51206">
    <property type="entry name" value="cAMP-binding domain-like"/>
    <property type="match status" value="1"/>
</dbReference>
<dbReference type="InterPro" id="IPR000595">
    <property type="entry name" value="cNMP-bd_dom"/>
</dbReference>
<dbReference type="InterPro" id="IPR018490">
    <property type="entry name" value="cNMP-bd_dom_sf"/>
</dbReference>
<reference evidence="3" key="1">
    <citation type="journal article" date="2019" name="Int. J. Syst. Evol. Microbiol.">
        <title>The Global Catalogue of Microorganisms (GCM) 10K type strain sequencing project: providing services to taxonomists for standard genome sequencing and annotation.</title>
        <authorList>
            <consortium name="The Broad Institute Genomics Platform"/>
            <consortium name="The Broad Institute Genome Sequencing Center for Infectious Disease"/>
            <person name="Wu L."/>
            <person name="Ma J."/>
        </authorList>
    </citation>
    <scope>NUCLEOTIDE SEQUENCE [LARGE SCALE GENOMIC DNA]</scope>
    <source>
        <strain evidence="3">JCM 17919</strain>
    </source>
</reference>
<dbReference type="RefSeq" id="WP_345253560.1">
    <property type="nucleotide sequence ID" value="NZ_BAABGY010000002.1"/>
</dbReference>
<dbReference type="InterPro" id="IPR014710">
    <property type="entry name" value="RmlC-like_jellyroll"/>
</dbReference>
<evidence type="ECO:0000259" key="1">
    <source>
        <dbReference type="PROSITE" id="PS50042"/>
    </source>
</evidence>
<dbReference type="PANTHER" id="PTHR24567">
    <property type="entry name" value="CRP FAMILY TRANSCRIPTIONAL REGULATORY PROTEIN"/>
    <property type="match status" value="1"/>
</dbReference>
<dbReference type="Pfam" id="PF00027">
    <property type="entry name" value="cNMP_binding"/>
    <property type="match status" value="1"/>
</dbReference>
<dbReference type="Gene3D" id="2.60.120.10">
    <property type="entry name" value="Jelly Rolls"/>
    <property type="match status" value="1"/>
</dbReference>
<name>A0ABP8GCL1_9BACT</name>
<dbReference type="PANTHER" id="PTHR24567:SF26">
    <property type="entry name" value="REGULATORY PROTEIN YEIL"/>
    <property type="match status" value="1"/>
</dbReference>
<dbReference type="InterPro" id="IPR050397">
    <property type="entry name" value="Env_Response_Regulators"/>
</dbReference>
<comment type="caution">
    <text evidence="2">The sequence shown here is derived from an EMBL/GenBank/DDBJ whole genome shotgun (WGS) entry which is preliminary data.</text>
</comment>
<protein>
    <submittedName>
        <fullName evidence="2">Crp/Fnr family transcriptional regulator</fullName>
    </submittedName>
</protein>
<feature type="domain" description="Cyclic nucleotide-binding" evidence="1">
    <location>
        <begin position="11"/>
        <end position="114"/>
    </location>
</feature>
<organism evidence="2 3">
    <name type="scientific">Flaviaesturariibacter amylovorans</name>
    <dbReference type="NCBI Taxonomy" id="1084520"/>
    <lineage>
        <taxon>Bacteria</taxon>
        <taxon>Pseudomonadati</taxon>
        <taxon>Bacteroidota</taxon>
        <taxon>Chitinophagia</taxon>
        <taxon>Chitinophagales</taxon>
        <taxon>Chitinophagaceae</taxon>
        <taxon>Flaviaestuariibacter</taxon>
    </lineage>
</organism>
<dbReference type="PROSITE" id="PS50042">
    <property type="entry name" value="CNMP_BINDING_3"/>
    <property type="match status" value="1"/>
</dbReference>